<keyword evidence="4" id="KW-0862">Zinc</keyword>
<dbReference type="Proteomes" id="UP000004508">
    <property type="component" value="Unassembled WGS sequence"/>
</dbReference>
<dbReference type="GO" id="GO:0003677">
    <property type="term" value="F:DNA binding"/>
    <property type="evidence" value="ECO:0007669"/>
    <property type="project" value="UniProtKB-KW"/>
</dbReference>
<evidence type="ECO:0000256" key="7">
    <source>
        <dbReference type="SAM" id="MobiDB-lite"/>
    </source>
</evidence>
<dbReference type="GO" id="GO:0046872">
    <property type="term" value="F:metal ion binding"/>
    <property type="evidence" value="ECO:0007669"/>
    <property type="project" value="UniProtKB-KW"/>
</dbReference>
<feature type="compositionally biased region" description="Basic residues" evidence="7">
    <location>
        <begin position="296"/>
        <end position="308"/>
    </location>
</feature>
<evidence type="ECO:0000256" key="4">
    <source>
        <dbReference type="ARBA" id="ARBA00022833"/>
    </source>
</evidence>
<evidence type="ECO:0000256" key="6">
    <source>
        <dbReference type="ARBA" id="ARBA00023172"/>
    </source>
</evidence>
<dbReference type="GO" id="GO:0032196">
    <property type="term" value="P:transposition"/>
    <property type="evidence" value="ECO:0007669"/>
    <property type="project" value="UniProtKB-KW"/>
</dbReference>
<feature type="domain" description="Cas12f1-like TNB" evidence="9">
    <location>
        <begin position="372"/>
        <end position="440"/>
    </location>
</feature>
<keyword evidence="2" id="KW-0815">Transposition</keyword>
<sequence length="472" mass="53421">MLITRGYRTQLDLNHQQITLCKQHAGAARWSWNWGLRRKQEVYQQEKRWISAMELHRELNTLKQTEIPWMYEVSKAAPQEALRDLDQAYRNFFRRCDLKKEGKWRGKPGFPKPKTKRKGVGSFRLTGSIHIYEQAIELPRFGRLRLHECGYLPTGGVAVLSATVSEKAGRWFVSVQVSEQVPDPPQAAGPPIGVDTGIKTLAQCSDGRAIANPKALTSELKRIKRLHRWLSRKQKGSKNRAKARQKLARKYARVAYVREDALHKGTSQLTRAQLPPEEREIRKAEIAATLPEPKAKVKPKRGKRSKKKPPPEPLPKTIANKVKAKQMKKLLRQARISDAQRRPAVVVLEDLNVAGMQQNHKLALAISDVGLGEFKRQMGYKTFWQGENLLWADRWFASTKLCSGCNHIKEEIDLSERIYVCEHPACGLVIDRDLNAALNLAALAILYLSGQPGPYREFLGKGETPVGEGSSG</sequence>
<dbReference type="AlphaFoldDB" id="D6TLH7"/>
<dbReference type="Pfam" id="PF12323">
    <property type="entry name" value="HTH_OrfB_IS605"/>
    <property type="match status" value="1"/>
</dbReference>
<proteinExistence type="inferred from homology"/>
<evidence type="ECO:0000256" key="1">
    <source>
        <dbReference type="ARBA" id="ARBA00008761"/>
    </source>
</evidence>
<evidence type="ECO:0000256" key="3">
    <source>
        <dbReference type="ARBA" id="ARBA00022723"/>
    </source>
</evidence>
<dbReference type="InParanoid" id="D6TLH7"/>
<dbReference type="GO" id="GO:0006310">
    <property type="term" value="P:DNA recombination"/>
    <property type="evidence" value="ECO:0007669"/>
    <property type="project" value="UniProtKB-KW"/>
</dbReference>
<feature type="region of interest" description="Disordered" evidence="7">
    <location>
        <begin position="284"/>
        <end position="316"/>
    </location>
</feature>
<comment type="caution">
    <text evidence="11">The sequence shown here is derived from an EMBL/GenBank/DDBJ whole genome shotgun (WGS) entry which is preliminary data.</text>
</comment>
<evidence type="ECO:0000313" key="11">
    <source>
        <dbReference type="EMBL" id="EFH86627.1"/>
    </source>
</evidence>
<protein>
    <submittedName>
        <fullName evidence="11">Putative transposase IS891/IS1136/IS1341 family</fullName>
    </submittedName>
</protein>
<evidence type="ECO:0000256" key="5">
    <source>
        <dbReference type="ARBA" id="ARBA00023125"/>
    </source>
</evidence>
<dbReference type="InterPro" id="IPR001959">
    <property type="entry name" value="Transposase"/>
</dbReference>
<keyword evidence="6" id="KW-0233">DNA recombination</keyword>
<dbReference type="Pfam" id="PF01385">
    <property type="entry name" value="OrfB_IS605"/>
    <property type="match status" value="1"/>
</dbReference>
<feature type="domain" description="Transposase putative helix-turn-helix" evidence="10">
    <location>
        <begin position="1"/>
        <end position="47"/>
    </location>
</feature>
<dbReference type="RefSeq" id="WP_007911097.1">
    <property type="nucleotide sequence ID" value="NZ_ADVG01000002.1"/>
</dbReference>
<keyword evidence="12" id="KW-1185">Reference proteome</keyword>
<organism evidence="11 12">
    <name type="scientific">Ktedonobacter racemifer DSM 44963</name>
    <dbReference type="NCBI Taxonomy" id="485913"/>
    <lineage>
        <taxon>Bacteria</taxon>
        <taxon>Bacillati</taxon>
        <taxon>Chloroflexota</taxon>
        <taxon>Ktedonobacteria</taxon>
        <taxon>Ktedonobacterales</taxon>
        <taxon>Ktedonobacteraceae</taxon>
        <taxon>Ktedonobacter</taxon>
    </lineage>
</organism>
<evidence type="ECO:0000259" key="9">
    <source>
        <dbReference type="Pfam" id="PF07282"/>
    </source>
</evidence>
<dbReference type="eggNOG" id="COG0675">
    <property type="taxonomic scope" value="Bacteria"/>
</dbReference>
<evidence type="ECO:0000259" key="8">
    <source>
        <dbReference type="Pfam" id="PF01385"/>
    </source>
</evidence>
<feature type="domain" description="Probable transposase IS891/IS1136/IS1341" evidence="8">
    <location>
        <begin position="175"/>
        <end position="271"/>
    </location>
</feature>
<evidence type="ECO:0000259" key="10">
    <source>
        <dbReference type="Pfam" id="PF12323"/>
    </source>
</evidence>
<evidence type="ECO:0000313" key="12">
    <source>
        <dbReference type="Proteomes" id="UP000004508"/>
    </source>
</evidence>
<dbReference type="Pfam" id="PF07282">
    <property type="entry name" value="Cas12f1-like_TNB"/>
    <property type="match status" value="1"/>
</dbReference>
<keyword evidence="5" id="KW-0238">DNA-binding</keyword>
<dbReference type="InterPro" id="IPR010095">
    <property type="entry name" value="Cas12f1-like_TNB"/>
</dbReference>
<dbReference type="NCBIfam" id="NF040570">
    <property type="entry name" value="guided_TnpB"/>
    <property type="match status" value="1"/>
</dbReference>
<accession>D6TLH7</accession>
<reference evidence="11 12" key="1">
    <citation type="journal article" date="2011" name="Stand. Genomic Sci.">
        <title>Non-contiguous finished genome sequence and contextual data of the filamentous soil bacterium Ktedonobacter racemifer type strain (SOSP1-21).</title>
        <authorList>
            <person name="Chang Y.J."/>
            <person name="Land M."/>
            <person name="Hauser L."/>
            <person name="Chertkov O."/>
            <person name="Del Rio T.G."/>
            <person name="Nolan M."/>
            <person name="Copeland A."/>
            <person name="Tice H."/>
            <person name="Cheng J.F."/>
            <person name="Lucas S."/>
            <person name="Han C."/>
            <person name="Goodwin L."/>
            <person name="Pitluck S."/>
            <person name="Ivanova N."/>
            <person name="Ovchinikova G."/>
            <person name="Pati A."/>
            <person name="Chen A."/>
            <person name="Palaniappan K."/>
            <person name="Mavromatis K."/>
            <person name="Liolios K."/>
            <person name="Brettin T."/>
            <person name="Fiebig A."/>
            <person name="Rohde M."/>
            <person name="Abt B."/>
            <person name="Goker M."/>
            <person name="Detter J.C."/>
            <person name="Woyke T."/>
            <person name="Bristow J."/>
            <person name="Eisen J.A."/>
            <person name="Markowitz V."/>
            <person name="Hugenholtz P."/>
            <person name="Kyrpides N.C."/>
            <person name="Klenk H.P."/>
            <person name="Lapidus A."/>
        </authorList>
    </citation>
    <scope>NUCLEOTIDE SEQUENCE [LARGE SCALE GENOMIC DNA]</scope>
    <source>
        <strain evidence="12">DSM 44963</strain>
    </source>
</reference>
<dbReference type="EMBL" id="ADVG01000002">
    <property type="protein sequence ID" value="EFH86627.1"/>
    <property type="molecule type" value="Genomic_DNA"/>
</dbReference>
<keyword evidence="3" id="KW-0479">Metal-binding</keyword>
<comment type="similarity">
    <text evidence="1">In the C-terminal section; belongs to the transposase 35 family.</text>
</comment>
<dbReference type="InterPro" id="IPR021027">
    <property type="entry name" value="Transposase_put_HTH"/>
</dbReference>
<name>D6TLH7_KTERA</name>
<gene>
    <name evidence="11" type="ORF">Krac_7933</name>
</gene>
<evidence type="ECO:0000256" key="2">
    <source>
        <dbReference type="ARBA" id="ARBA00022578"/>
    </source>
</evidence>
<dbReference type="STRING" id="485913.Krac_7933"/>